<dbReference type="InterPro" id="IPR016181">
    <property type="entry name" value="Acyl_CoA_acyltransferase"/>
</dbReference>
<dbReference type="SUPFAM" id="SSF55729">
    <property type="entry name" value="Acyl-CoA N-acyltransferases (Nat)"/>
    <property type="match status" value="1"/>
</dbReference>
<gene>
    <name evidence="15 16" type="primary">aat</name>
    <name evidence="16" type="ORF">IPMB12_04095</name>
</gene>
<evidence type="ECO:0000256" key="3">
    <source>
        <dbReference type="ARBA" id="ARBA00022679"/>
    </source>
</evidence>
<comment type="catalytic activity">
    <reaction evidence="5 15">
        <text>L-phenylalanyl-tRNA(Phe) + an N-terminal L-alpha-aminoacyl-[protein] = an N-terminal L-phenylalanyl-L-alpha-aminoacyl-[protein] + tRNA(Phe)</text>
        <dbReference type="Rhea" id="RHEA:43632"/>
        <dbReference type="Rhea" id="RHEA-COMP:9668"/>
        <dbReference type="Rhea" id="RHEA-COMP:9699"/>
        <dbReference type="Rhea" id="RHEA-COMP:10636"/>
        <dbReference type="Rhea" id="RHEA-COMP:10637"/>
        <dbReference type="ChEBI" id="CHEBI:78442"/>
        <dbReference type="ChEBI" id="CHEBI:78531"/>
        <dbReference type="ChEBI" id="CHEBI:78597"/>
        <dbReference type="ChEBI" id="CHEBI:83561"/>
        <dbReference type="EC" id="2.3.2.6"/>
    </reaction>
</comment>
<dbReference type="NCBIfam" id="TIGR00667">
    <property type="entry name" value="aat"/>
    <property type="match status" value="1"/>
</dbReference>
<sequence length="244" mass="28152">MYHGMNKVQLALLDTEQLIFPHPKNALQDPEGLLAVGGDLRPERLLLAYKYGIFPWYSENEPILWWSPNPRAILWIDQVNISKSMKKFIRKTDYIVTLNKNFAGVIQACAQQRQDETWITQDIQDAYIKLHQLGFAHSVEVWHNECLIGGLYGVEQGQVFCGESMFSSETNASKLALITFCQYFATRGGRLIDCQVLNDHTKSMGAIEISRDQYLKYLQQLQQQPLKLNCWDSRQLDIHDKTNI</sequence>
<proteinExistence type="inferred from homology"/>
<evidence type="ECO:0000256" key="7">
    <source>
        <dbReference type="ARBA" id="ARBA00051538"/>
    </source>
</evidence>
<evidence type="ECO:0000256" key="14">
    <source>
        <dbReference type="ARBA" id="ARBA00083640"/>
    </source>
</evidence>
<evidence type="ECO:0000256" key="15">
    <source>
        <dbReference type="HAMAP-Rule" id="MF_00688"/>
    </source>
</evidence>
<comment type="similarity">
    <text evidence="9 15">Belongs to the L/F-transferase family.</text>
</comment>
<evidence type="ECO:0000256" key="10">
    <source>
        <dbReference type="ARBA" id="ARBA00066767"/>
    </source>
</evidence>
<reference evidence="16 17" key="1">
    <citation type="submission" date="2020-03" db="EMBL/GenBank/DDBJ databases">
        <title>Complete genome sequence of Orbus sp. IPMB12 (BCRC 80908).</title>
        <authorList>
            <person name="Lo W.-S."/>
            <person name="Chang T.-H."/>
            <person name="Kuo C.-H."/>
        </authorList>
    </citation>
    <scope>NUCLEOTIDE SEQUENCE [LARGE SCALE GENOMIC DNA]</scope>
    <source>
        <strain evidence="16 17">IPMB12</strain>
    </source>
</reference>
<dbReference type="PANTHER" id="PTHR30098">
    <property type="entry name" value="LEUCYL/PHENYLALANYL-TRNA--PROTEIN TRANSFERASE"/>
    <property type="match status" value="1"/>
</dbReference>
<dbReference type="InterPro" id="IPR042203">
    <property type="entry name" value="Leu/Phe-tRNA_Trfase_C"/>
</dbReference>
<accession>A0A6G9IF07</accession>
<dbReference type="FunFam" id="3.40.630.70:FF:000001">
    <property type="entry name" value="Leucyl/phenylalanyl-tRNA--protein transferase"/>
    <property type="match status" value="1"/>
</dbReference>
<evidence type="ECO:0000256" key="2">
    <source>
        <dbReference type="ARBA" id="ARBA00022490"/>
    </source>
</evidence>
<dbReference type="Proteomes" id="UP000501168">
    <property type="component" value="Chromosome"/>
</dbReference>
<dbReference type="GO" id="GO:0005737">
    <property type="term" value="C:cytoplasm"/>
    <property type="evidence" value="ECO:0007669"/>
    <property type="project" value="UniProtKB-SubCell"/>
</dbReference>
<dbReference type="GO" id="GO:0030163">
    <property type="term" value="P:protein catabolic process"/>
    <property type="evidence" value="ECO:0007669"/>
    <property type="project" value="UniProtKB-UniRule"/>
</dbReference>
<dbReference type="FunFam" id="3.30.70.3550:FF:000001">
    <property type="entry name" value="Leucyl/phenylalanyl-tRNA--protein transferase"/>
    <property type="match status" value="1"/>
</dbReference>
<evidence type="ECO:0000256" key="8">
    <source>
        <dbReference type="ARBA" id="ARBA00054043"/>
    </source>
</evidence>
<dbReference type="Gene3D" id="3.40.630.70">
    <property type="entry name" value="Leucyl/phenylalanyl-tRNA-protein transferase, C-terminal domain"/>
    <property type="match status" value="1"/>
</dbReference>
<evidence type="ECO:0000256" key="13">
    <source>
        <dbReference type="ARBA" id="ARBA00077165"/>
    </source>
</evidence>
<dbReference type="AlphaFoldDB" id="A0A6G9IF07"/>
<dbReference type="HAMAP" id="MF_00688">
    <property type="entry name" value="Leu_Phe_trans"/>
    <property type="match status" value="1"/>
</dbReference>
<evidence type="ECO:0000313" key="17">
    <source>
        <dbReference type="Proteomes" id="UP000501168"/>
    </source>
</evidence>
<dbReference type="EC" id="2.3.2.6" evidence="10 15"/>
<dbReference type="Gene3D" id="3.30.70.3550">
    <property type="entry name" value="Leucyl/phenylalanyl-tRNA-protein transferase, N-terminal domain"/>
    <property type="match status" value="1"/>
</dbReference>
<keyword evidence="17" id="KW-1185">Reference proteome</keyword>
<evidence type="ECO:0000256" key="6">
    <source>
        <dbReference type="ARBA" id="ARBA00050652"/>
    </source>
</evidence>
<dbReference type="InterPro" id="IPR004616">
    <property type="entry name" value="Leu/Phe-tRNA_Trfase"/>
</dbReference>
<evidence type="ECO:0000256" key="12">
    <source>
        <dbReference type="ARBA" id="ARBA00077136"/>
    </source>
</evidence>
<evidence type="ECO:0000256" key="9">
    <source>
        <dbReference type="ARBA" id="ARBA00061535"/>
    </source>
</evidence>
<evidence type="ECO:0000256" key="5">
    <source>
        <dbReference type="ARBA" id="ARBA00050607"/>
    </source>
</evidence>
<comment type="function">
    <text evidence="8 15">Functions in the N-end rule pathway of protein degradation where it conjugates Leu, Phe and, less efficiently, Met from aminoacyl-tRNAs to the N-termini of proteins containing an N-terminal arginine or lysine.</text>
</comment>
<dbReference type="InterPro" id="IPR042221">
    <property type="entry name" value="Leu/Phe-tRNA_Trfase_N"/>
</dbReference>
<keyword evidence="3 15" id="KW-0808">Transferase</keyword>
<organism evidence="16 17">
    <name type="scientific">Zophobihabitans entericus</name>
    <dbReference type="NCBI Taxonomy" id="1635327"/>
    <lineage>
        <taxon>Bacteria</taxon>
        <taxon>Pseudomonadati</taxon>
        <taxon>Pseudomonadota</taxon>
        <taxon>Gammaproteobacteria</taxon>
        <taxon>Orbales</taxon>
        <taxon>Orbaceae</taxon>
        <taxon>Zophobihabitans</taxon>
    </lineage>
</organism>
<comment type="catalytic activity">
    <reaction evidence="6 15">
        <text>N-terminal L-arginyl-[protein] + L-leucyl-tRNA(Leu) = N-terminal L-leucyl-L-arginyl-[protein] + tRNA(Leu) + H(+)</text>
        <dbReference type="Rhea" id="RHEA:50416"/>
        <dbReference type="Rhea" id="RHEA-COMP:9613"/>
        <dbReference type="Rhea" id="RHEA-COMP:9622"/>
        <dbReference type="Rhea" id="RHEA-COMP:12672"/>
        <dbReference type="Rhea" id="RHEA-COMP:12673"/>
        <dbReference type="ChEBI" id="CHEBI:15378"/>
        <dbReference type="ChEBI" id="CHEBI:64719"/>
        <dbReference type="ChEBI" id="CHEBI:78442"/>
        <dbReference type="ChEBI" id="CHEBI:78494"/>
        <dbReference type="ChEBI" id="CHEBI:133044"/>
        <dbReference type="EC" id="2.3.2.6"/>
    </reaction>
</comment>
<dbReference type="GO" id="GO:0008914">
    <property type="term" value="F:leucyl-tRNA--protein transferase activity"/>
    <property type="evidence" value="ECO:0007669"/>
    <property type="project" value="UniProtKB-UniRule"/>
</dbReference>
<evidence type="ECO:0000256" key="4">
    <source>
        <dbReference type="ARBA" id="ARBA00023315"/>
    </source>
</evidence>
<dbReference type="PANTHER" id="PTHR30098:SF2">
    <property type="entry name" value="LEUCYL_PHENYLALANYL-TRNA--PROTEIN TRANSFERASE"/>
    <property type="match status" value="1"/>
</dbReference>
<comment type="subcellular location">
    <subcellularLocation>
        <location evidence="1 15">Cytoplasm</location>
    </subcellularLocation>
</comment>
<dbReference type="KEGG" id="orb:IPMB12_04095"/>
<dbReference type="Pfam" id="PF03588">
    <property type="entry name" value="Leu_Phe_trans"/>
    <property type="match status" value="1"/>
</dbReference>
<dbReference type="FunCoup" id="A0A6G9IF07">
    <property type="interactions" value="266"/>
</dbReference>
<keyword evidence="2 15" id="KW-0963">Cytoplasm</keyword>
<dbReference type="EMBL" id="CP050253">
    <property type="protein sequence ID" value="QIQ22389.1"/>
    <property type="molecule type" value="Genomic_DNA"/>
</dbReference>
<dbReference type="InParanoid" id="A0A6G9IF07"/>
<name>A0A6G9IF07_9GAMM</name>
<evidence type="ECO:0000256" key="11">
    <source>
        <dbReference type="ARBA" id="ARBA00074372"/>
    </source>
</evidence>
<keyword evidence="4 15" id="KW-0012">Acyltransferase</keyword>
<protein>
    <recommendedName>
        <fullName evidence="11 15">Leucyl/phenylalanyl-tRNA--protein transferase</fullName>
        <ecNumber evidence="10 15">2.3.2.6</ecNumber>
    </recommendedName>
    <alternativeName>
        <fullName evidence="12 15">L/F-transferase</fullName>
    </alternativeName>
    <alternativeName>
        <fullName evidence="13 15">Leucyltransferase</fullName>
    </alternativeName>
    <alternativeName>
        <fullName evidence="14 15">Phenyalanyltransferase</fullName>
    </alternativeName>
</protein>
<comment type="catalytic activity">
    <reaction evidence="7 15">
        <text>N-terminal L-lysyl-[protein] + L-leucyl-tRNA(Leu) = N-terminal L-leucyl-L-lysyl-[protein] + tRNA(Leu) + H(+)</text>
        <dbReference type="Rhea" id="RHEA:12340"/>
        <dbReference type="Rhea" id="RHEA-COMP:9613"/>
        <dbReference type="Rhea" id="RHEA-COMP:9622"/>
        <dbReference type="Rhea" id="RHEA-COMP:12670"/>
        <dbReference type="Rhea" id="RHEA-COMP:12671"/>
        <dbReference type="ChEBI" id="CHEBI:15378"/>
        <dbReference type="ChEBI" id="CHEBI:65249"/>
        <dbReference type="ChEBI" id="CHEBI:78442"/>
        <dbReference type="ChEBI" id="CHEBI:78494"/>
        <dbReference type="ChEBI" id="CHEBI:133043"/>
        <dbReference type="EC" id="2.3.2.6"/>
    </reaction>
</comment>
<evidence type="ECO:0000313" key="16">
    <source>
        <dbReference type="EMBL" id="QIQ22389.1"/>
    </source>
</evidence>
<evidence type="ECO:0000256" key="1">
    <source>
        <dbReference type="ARBA" id="ARBA00004496"/>
    </source>
</evidence>